<name>A0A6P1ZGI8_9BACT</name>
<evidence type="ECO:0000256" key="2">
    <source>
        <dbReference type="SAM" id="Phobius"/>
    </source>
</evidence>
<keyword evidence="2" id="KW-0472">Membrane</keyword>
<keyword evidence="2" id="KW-1133">Transmembrane helix</keyword>
<dbReference type="AlphaFoldDB" id="A0A6P1ZGI8"/>
<dbReference type="Proteomes" id="UP000434052">
    <property type="component" value="Unassembled WGS sequence"/>
</dbReference>
<evidence type="ECO:0000313" key="5">
    <source>
        <dbReference type="EMBL" id="TVM32074.1"/>
    </source>
</evidence>
<dbReference type="Pfam" id="PF02397">
    <property type="entry name" value="Bac_transf"/>
    <property type="match status" value="1"/>
</dbReference>
<feature type="domain" description="Bacterial sugar transferase" evidence="3">
    <location>
        <begin position="29"/>
        <end position="216"/>
    </location>
</feature>
<reference evidence="5 6" key="1">
    <citation type="submission" date="2018-06" db="EMBL/GenBank/DDBJ databases">
        <title>Complete genome of Desulfovibrio marinus P48SEP.</title>
        <authorList>
            <person name="Crispim J.S."/>
            <person name="Vidigal P.M.P."/>
            <person name="Silva L.C.F."/>
            <person name="Araujo L.C."/>
            <person name="Laguardia C.N."/>
            <person name="Dias R.S."/>
            <person name="Sousa M.P."/>
            <person name="Paula S.O."/>
            <person name="Silva C."/>
        </authorList>
    </citation>
    <scope>NUCLEOTIDE SEQUENCE [LARGE SCALE GENOMIC DNA]</scope>
    <source>
        <strain evidence="5 6">P48SEP</strain>
    </source>
</reference>
<evidence type="ECO:0000313" key="7">
    <source>
        <dbReference type="Proteomes" id="UP000503251"/>
    </source>
</evidence>
<protein>
    <submittedName>
        <fullName evidence="4">Sugar transferase</fullName>
    </submittedName>
</protein>
<dbReference type="OrthoDB" id="9808602at2"/>
<dbReference type="EMBL" id="QMIF01000012">
    <property type="protein sequence ID" value="TVM32074.1"/>
    <property type="molecule type" value="Genomic_DNA"/>
</dbReference>
<proteinExistence type="inferred from homology"/>
<dbReference type="GO" id="GO:0016780">
    <property type="term" value="F:phosphotransferase activity, for other substituted phosphate groups"/>
    <property type="evidence" value="ECO:0007669"/>
    <property type="project" value="TreeGrafter"/>
</dbReference>
<keyword evidence="7" id="KW-1185">Reference proteome</keyword>
<dbReference type="RefSeq" id="WP_144306436.1">
    <property type="nucleotide sequence ID" value="NZ_CP039543.1"/>
</dbReference>
<dbReference type="PANTHER" id="PTHR30576:SF10">
    <property type="entry name" value="SLL5057 PROTEIN"/>
    <property type="match status" value="1"/>
</dbReference>
<evidence type="ECO:0000259" key="3">
    <source>
        <dbReference type="Pfam" id="PF02397"/>
    </source>
</evidence>
<sequence length="222" mass="25377">MAKEDQRITPEVRNVIIETLFNKPTPYWKLAMDRVGSSIALVVFSPLLLAIAVAIKLDSPGPVFFLQKRAGLGGQPFTLYKFRSMRTDAEAMKATLMHLNERNGPAFKMTDDPRVTRLGRILRKYSLDELPQFYNVFRGDMSLVGPRPLPVTEDAGMCTWHCMRRDLKPGITCLWQISAREDEDFDGWVRLDIQYLRNVNFWLDLRILLFTIPAVLSGKGAK</sequence>
<feature type="transmembrane region" description="Helical" evidence="2">
    <location>
        <begin position="35"/>
        <end position="55"/>
    </location>
</feature>
<evidence type="ECO:0000313" key="4">
    <source>
        <dbReference type="EMBL" id="QJT07717.1"/>
    </source>
</evidence>
<accession>A0A6P1ZGI8</accession>
<keyword evidence="4" id="KW-0808">Transferase</keyword>
<reference evidence="4 7" key="2">
    <citation type="submission" date="2019-04" db="EMBL/GenBank/DDBJ databases">
        <title>Isolation and culture of sulfate reducing bacteria from the cold seep of the South China Sea.</title>
        <authorList>
            <person name="Sun C."/>
            <person name="Liu R."/>
        </authorList>
    </citation>
    <scope>NUCLEOTIDE SEQUENCE [LARGE SCALE GENOMIC DNA]</scope>
    <source>
        <strain evidence="4 7">CS1</strain>
    </source>
</reference>
<gene>
    <name evidence="5" type="ORF">DQK91_16195</name>
    <name evidence="4" type="ORF">E8L03_01700</name>
</gene>
<evidence type="ECO:0000256" key="1">
    <source>
        <dbReference type="ARBA" id="ARBA00006464"/>
    </source>
</evidence>
<organism evidence="5 6">
    <name type="scientific">Oceanidesulfovibrio marinus</name>
    <dbReference type="NCBI Taxonomy" id="370038"/>
    <lineage>
        <taxon>Bacteria</taxon>
        <taxon>Pseudomonadati</taxon>
        <taxon>Thermodesulfobacteriota</taxon>
        <taxon>Desulfovibrionia</taxon>
        <taxon>Desulfovibrionales</taxon>
        <taxon>Desulfovibrionaceae</taxon>
        <taxon>Oceanidesulfovibrio</taxon>
    </lineage>
</organism>
<comment type="similarity">
    <text evidence="1">Belongs to the bacterial sugar transferase family.</text>
</comment>
<evidence type="ECO:0000313" key="6">
    <source>
        <dbReference type="Proteomes" id="UP000434052"/>
    </source>
</evidence>
<dbReference type="Proteomes" id="UP000503251">
    <property type="component" value="Chromosome"/>
</dbReference>
<dbReference type="InterPro" id="IPR003362">
    <property type="entry name" value="Bact_transf"/>
</dbReference>
<dbReference type="EMBL" id="CP039543">
    <property type="protein sequence ID" value="QJT07717.1"/>
    <property type="molecule type" value="Genomic_DNA"/>
</dbReference>
<keyword evidence="2" id="KW-0812">Transmembrane</keyword>
<dbReference type="PANTHER" id="PTHR30576">
    <property type="entry name" value="COLANIC BIOSYNTHESIS UDP-GLUCOSE LIPID CARRIER TRANSFERASE"/>
    <property type="match status" value="1"/>
</dbReference>